<reference evidence="3" key="1">
    <citation type="journal article" date="2019" name="Int. J. Syst. Evol. Microbiol.">
        <title>The Global Catalogue of Microorganisms (GCM) 10K type strain sequencing project: providing services to taxonomists for standard genome sequencing and annotation.</title>
        <authorList>
            <consortium name="The Broad Institute Genomics Platform"/>
            <consortium name="The Broad Institute Genome Sequencing Center for Infectious Disease"/>
            <person name="Wu L."/>
            <person name="Ma J."/>
        </authorList>
    </citation>
    <scope>NUCLEOTIDE SEQUENCE [LARGE SCALE GENOMIC DNA]</scope>
    <source>
        <strain evidence="3">KCTC 22154</strain>
    </source>
</reference>
<protein>
    <recommendedName>
        <fullName evidence="4">[NiFe]-hydrogenase assembly, chaperone, HybE</fullName>
    </recommendedName>
</protein>
<dbReference type="Proteomes" id="UP000623776">
    <property type="component" value="Unassembled WGS sequence"/>
</dbReference>
<dbReference type="Pfam" id="PF11939">
    <property type="entry name" value="NiFe-hyd_HybE"/>
    <property type="match status" value="1"/>
</dbReference>
<dbReference type="InterPro" id="IPR023994">
    <property type="entry name" value="NiFe-hyd_HybE"/>
</dbReference>
<dbReference type="Gene3D" id="3.30.1460.40">
    <property type="entry name" value="[NiFe]-hydrogenase assembly chaperone, HybE"/>
    <property type="match status" value="1"/>
</dbReference>
<comment type="caution">
    <text evidence="2">The sequence shown here is derived from an EMBL/GenBank/DDBJ whole genome shotgun (WGS) entry which is preliminary data.</text>
</comment>
<dbReference type="InterPro" id="IPR038530">
    <property type="entry name" value="NiFe-hyd_HybE_sf"/>
</dbReference>
<comment type="similarity">
    <text evidence="1">Belongs to the HupJ family.</text>
</comment>
<dbReference type="AlphaFoldDB" id="A0A8H9LWS5"/>
<evidence type="ECO:0000256" key="1">
    <source>
        <dbReference type="ARBA" id="ARBA00006532"/>
    </source>
</evidence>
<evidence type="ECO:0000313" key="2">
    <source>
        <dbReference type="EMBL" id="GGW22580.1"/>
    </source>
</evidence>
<evidence type="ECO:0000313" key="3">
    <source>
        <dbReference type="Proteomes" id="UP000623776"/>
    </source>
</evidence>
<sequence length="143" mass="16015">MQVLQAHDYGYLAELATSYRDASLSALKKEAHYNPRLSVDALCFQYSDLRISGASTLVGALITPCALWMLVVPEQATLSAPLEESHVVSLPSGRYRMTLERLPNGIEFYQRCILDDLSELESLQEASRLAQRMMEQLMSSDTL</sequence>
<keyword evidence="3" id="KW-1185">Reference proteome</keyword>
<dbReference type="RefSeq" id="WP_189463031.1">
    <property type="nucleotide sequence ID" value="NZ_BMXN01000005.1"/>
</dbReference>
<evidence type="ECO:0008006" key="4">
    <source>
        <dbReference type="Google" id="ProtNLM"/>
    </source>
</evidence>
<name>A0A8H9LWS5_9GAMM</name>
<accession>A0A8H9LWS5</accession>
<dbReference type="EMBL" id="BMXN01000005">
    <property type="protein sequence ID" value="GGW22580.1"/>
    <property type="molecule type" value="Genomic_DNA"/>
</dbReference>
<organism evidence="2 3">
    <name type="scientific">Vreelandella hamiltonii</name>
    <dbReference type="NCBI Taxonomy" id="502829"/>
    <lineage>
        <taxon>Bacteria</taxon>
        <taxon>Pseudomonadati</taxon>
        <taxon>Pseudomonadota</taxon>
        <taxon>Gammaproteobacteria</taxon>
        <taxon>Oceanospirillales</taxon>
        <taxon>Halomonadaceae</taxon>
        <taxon>Vreelandella</taxon>
    </lineage>
</organism>
<proteinExistence type="inferred from homology"/>
<gene>
    <name evidence="2" type="ORF">GCM10007157_11690</name>
</gene>